<organism evidence="1">
    <name type="scientific">Nothobranchius pienaari</name>
    <dbReference type="NCBI Taxonomy" id="704102"/>
    <lineage>
        <taxon>Eukaryota</taxon>
        <taxon>Metazoa</taxon>
        <taxon>Chordata</taxon>
        <taxon>Craniata</taxon>
        <taxon>Vertebrata</taxon>
        <taxon>Euteleostomi</taxon>
        <taxon>Actinopterygii</taxon>
        <taxon>Neopterygii</taxon>
        <taxon>Teleostei</taxon>
        <taxon>Neoteleostei</taxon>
        <taxon>Acanthomorphata</taxon>
        <taxon>Ovalentaria</taxon>
        <taxon>Atherinomorphae</taxon>
        <taxon>Cyprinodontiformes</taxon>
        <taxon>Nothobranchiidae</taxon>
        <taxon>Nothobranchius</taxon>
    </lineage>
</organism>
<reference evidence="1" key="1">
    <citation type="submission" date="2016-05" db="EMBL/GenBank/DDBJ databases">
        <authorList>
            <person name="Lavstsen T."/>
            <person name="Jespersen J.S."/>
        </authorList>
    </citation>
    <scope>NUCLEOTIDE SEQUENCE</scope>
    <source>
        <tissue evidence="1">Brain</tissue>
    </source>
</reference>
<reference evidence="1" key="2">
    <citation type="submission" date="2016-06" db="EMBL/GenBank/DDBJ databases">
        <title>The genome of a short-lived fish provides insights into sex chromosome evolution and the genetic control of aging.</title>
        <authorList>
            <person name="Reichwald K."/>
            <person name="Felder M."/>
            <person name="Petzold A."/>
            <person name="Koch P."/>
            <person name="Groth M."/>
            <person name="Platzer M."/>
        </authorList>
    </citation>
    <scope>NUCLEOTIDE SEQUENCE</scope>
    <source>
        <tissue evidence="1">Brain</tissue>
    </source>
</reference>
<feature type="non-terminal residue" evidence="1">
    <location>
        <position position="47"/>
    </location>
</feature>
<protein>
    <submittedName>
        <fullName evidence="1">Otopetrin 1</fullName>
    </submittedName>
</protein>
<dbReference type="EMBL" id="HAEF01009315">
    <property type="protein sequence ID" value="SBR48259.1"/>
    <property type="molecule type" value="Transcribed_RNA"/>
</dbReference>
<feature type="non-terminal residue" evidence="1">
    <location>
        <position position="1"/>
    </location>
</feature>
<gene>
    <name evidence="1" type="primary">OTOP1</name>
</gene>
<evidence type="ECO:0000313" key="1">
    <source>
        <dbReference type="EMBL" id="SBR48259.1"/>
    </source>
</evidence>
<sequence length="47" mass="5357">ATVRQRTRTGNVWFLRLDHSSQFCRSSEPFLPHALSSLPLRSFSPGL</sequence>
<proteinExistence type="predicted"/>
<accession>A0A1A8LWB0</accession>
<dbReference type="AlphaFoldDB" id="A0A1A8LWB0"/>
<name>A0A1A8LWB0_9TELE</name>